<comment type="caution">
    <text evidence="1">The sequence shown here is derived from an EMBL/GenBank/DDBJ whole genome shotgun (WGS) entry which is preliminary data.</text>
</comment>
<evidence type="ECO:0000313" key="2">
    <source>
        <dbReference type="Proteomes" id="UP001157502"/>
    </source>
</evidence>
<name>A0ACC2H7B7_DALPE</name>
<protein>
    <submittedName>
        <fullName evidence="1">Uncharacterized protein</fullName>
    </submittedName>
</protein>
<keyword evidence="2" id="KW-1185">Reference proteome</keyword>
<accession>A0ACC2H7B7</accession>
<gene>
    <name evidence="1" type="ORF">DPEC_G00063010</name>
</gene>
<reference evidence="1" key="1">
    <citation type="submission" date="2021-05" db="EMBL/GenBank/DDBJ databases">
        <authorList>
            <person name="Pan Q."/>
            <person name="Jouanno E."/>
            <person name="Zahm M."/>
            <person name="Klopp C."/>
            <person name="Cabau C."/>
            <person name="Louis A."/>
            <person name="Berthelot C."/>
            <person name="Parey E."/>
            <person name="Roest Crollius H."/>
            <person name="Montfort J."/>
            <person name="Robinson-Rechavi M."/>
            <person name="Bouchez O."/>
            <person name="Lampietro C."/>
            <person name="Lopez Roques C."/>
            <person name="Donnadieu C."/>
            <person name="Postlethwait J."/>
            <person name="Bobe J."/>
            <person name="Dillon D."/>
            <person name="Chandos A."/>
            <person name="von Hippel F."/>
            <person name="Guiguen Y."/>
        </authorList>
    </citation>
    <scope>NUCLEOTIDE SEQUENCE</scope>
    <source>
        <strain evidence="1">YG-Jan2019</strain>
    </source>
</reference>
<sequence length="97" mass="10486">MCPGRTLESIQVCCRGSTILPGRRYALARKPEFSFAVIHHLGLKWSTYEGPRMPPSTPSLPAQAYGRSPDCPSSPIPPPLSPPGASTPYTDPHCPRS</sequence>
<proteinExistence type="predicted"/>
<evidence type="ECO:0000313" key="1">
    <source>
        <dbReference type="EMBL" id="KAJ8011891.1"/>
    </source>
</evidence>
<organism evidence="1 2">
    <name type="scientific">Dallia pectoralis</name>
    <name type="common">Alaska blackfish</name>
    <dbReference type="NCBI Taxonomy" id="75939"/>
    <lineage>
        <taxon>Eukaryota</taxon>
        <taxon>Metazoa</taxon>
        <taxon>Chordata</taxon>
        <taxon>Craniata</taxon>
        <taxon>Vertebrata</taxon>
        <taxon>Euteleostomi</taxon>
        <taxon>Actinopterygii</taxon>
        <taxon>Neopterygii</taxon>
        <taxon>Teleostei</taxon>
        <taxon>Protacanthopterygii</taxon>
        <taxon>Esociformes</taxon>
        <taxon>Umbridae</taxon>
        <taxon>Dallia</taxon>
    </lineage>
</organism>
<dbReference type="Proteomes" id="UP001157502">
    <property type="component" value="Chromosome 5"/>
</dbReference>
<dbReference type="EMBL" id="CM055732">
    <property type="protein sequence ID" value="KAJ8011891.1"/>
    <property type="molecule type" value="Genomic_DNA"/>
</dbReference>